<accession>A0A1G2S952</accession>
<gene>
    <name evidence="3" type="ORF">A2675_01695</name>
</gene>
<sequence>MAQSLRFAFFGTPQVAVYVLEELEREGFIPEVIITAPDAPAGRGMKITAPPTKVWAEAHGIPILQPEKLDDAFLSILRDAHCDLFIVAAYGKIIPERIFHLPRHETLNVHPSLLPRLRGASPIQSAILEESETGVSIMLIDNEMDHGPIVAQKKVLVSPWPPKAGELERLLATEGGKLLAEVIPQWVRGSLVRREQNHANATYCKKFSPSDALVDIVGDPEQAFRKIQAFDHSPRAHFFAERNDKKMRVIITDATLEDGQLIIKRVLPEGKKEMPYEDFLRGN</sequence>
<evidence type="ECO:0000313" key="3">
    <source>
        <dbReference type="EMBL" id="OHA80811.1"/>
    </source>
</evidence>
<dbReference type="EC" id="2.1.2.9" evidence="1"/>
<name>A0A1G2S952_9BACT</name>
<dbReference type="CDD" id="cd08646">
    <property type="entry name" value="FMT_core_Met-tRNA-FMT_N"/>
    <property type="match status" value="1"/>
</dbReference>
<dbReference type="InterPro" id="IPR002376">
    <property type="entry name" value="Formyl_transf_N"/>
</dbReference>
<dbReference type="GO" id="GO:0004479">
    <property type="term" value="F:methionyl-tRNA formyltransferase activity"/>
    <property type="evidence" value="ECO:0007669"/>
    <property type="project" value="UniProtKB-EC"/>
</dbReference>
<dbReference type="EMBL" id="MHUS01000017">
    <property type="protein sequence ID" value="OHA80811.1"/>
    <property type="molecule type" value="Genomic_DNA"/>
</dbReference>
<reference evidence="3 4" key="1">
    <citation type="journal article" date="2016" name="Nat. Commun.">
        <title>Thousands of microbial genomes shed light on interconnected biogeochemical processes in an aquifer system.</title>
        <authorList>
            <person name="Anantharaman K."/>
            <person name="Brown C.T."/>
            <person name="Hug L.A."/>
            <person name="Sharon I."/>
            <person name="Castelle C.J."/>
            <person name="Probst A.J."/>
            <person name="Thomas B.C."/>
            <person name="Singh A."/>
            <person name="Wilkins M.J."/>
            <person name="Karaoz U."/>
            <person name="Brodie E.L."/>
            <person name="Williams K.H."/>
            <person name="Hubbard S.S."/>
            <person name="Banfield J.F."/>
        </authorList>
    </citation>
    <scope>NUCLEOTIDE SEQUENCE [LARGE SCALE GENOMIC DNA]</scope>
</reference>
<dbReference type="PANTHER" id="PTHR11138:SF5">
    <property type="entry name" value="METHIONYL-TRNA FORMYLTRANSFERASE, MITOCHONDRIAL"/>
    <property type="match status" value="1"/>
</dbReference>
<dbReference type="InterPro" id="IPR036477">
    <property type="entry name" value="Formyl_transf_N_sf"/>
</dbReference>
<dbReference type="Pfam" id="PF00551">
    <property type="entry name" value="Formyl_trans_N"/>
    <property type="match status" value="1"/>
</dbReference>
<dbReference type="SUPFAM" id="SSF53328">
    <property type="entry name" value="Formyltransferase"/>
    <property type="match status" value="1"/>
</dbReference>
<organism evidence="3 4">
    <name type="scientific">Candidatus Yonathbacteria bacterium RIFCSPHIGHO2_01_FULL_51_10</name>
    <dbReference type="NCBI Taxonomy" id="1802723"/>
    <lineage>
        <taxon>Bacteria</taxon>
        <taxon>Candidatus Yonathiibacteriota</taxon>
    </lineage>
</organism>
<dbReference type="SUPFAM" id="SSF50486">
    <property type="entry name" value="FMT C-terminal domain-like"/>
    <property type="match status" value="1"/>
</dbReference>
<protein>
    <recommendedName>
        <fullName evidence="1">methionyl-tRNA formyltransferase</fullName>
        <ecNumber evidence="1">2.1.2.9</ecNumber>
    </recommendedName>
</protein>
<dbReference type="Proteomes" id="UP000176997">
    <property type="component" value="Unassembled WGS sequence"/>
</dbReference>
<dbReference type="PANTHER" id="PTHR11138">
    <property type="entry name" value="METHIONYL-TRNA FORMYLTRANSFERASE"/>
    <property type="match status" value="1"/>
</dbReference>
<dbReference type="InterPro" id="IPR011034">
    <property type="entry name" value="Formyl_transferase-like_C_sf"/>
</dbReference>
<dbReference type="GO" id="GO:0005829">
    <property type="term" value="C:cytosol"/>
    <property type="evidence" value="ECO:0007669"/>
    <property type="project" value="TreeGrafter"/>
</dbReference>
<feature type="domain" description="Formyl transferase N-terminal" evidence="2">
    <location>
        <begin position="6"/>
        <end position="183"/>
    </location>
</feature>
<proteinExistence type="predicted"/>
<evidence type="ECO:0000313" key="4">
    <source>
        <dbReference type="Proteomes" id="UP000176997"/>
    </source>
</evidence>
<dbReference type="STRING" id="1802723.A2675_01695"/>
<dbReference type="AlphaFoldDB" id="A0A1G2S952"/>
<dbReference type="InterPro" id="IPR041711">
    <property type="entry name" value="Met-tRNA-FMT_N"/>
</dbReference>
<evidence type="ECO:0000256" key="1">
    <source>
        <dbReference type="ARBA" id="ARBA00012261"/>
    </source>
</evidence>
<comment type="caution">
    <text evidence="3">The sequence shown here is derived from an EMBL/GenBank/DDBJ whole genome shotgun (WGS) entry which is preliminary data.</text>
</comment>
<evidence type="ECO:0000259" key="2">
    <source>
        <dbReference type="Pfam" id="PF00551"/>
    </source>
</evidence>
<dbReference type="Gene3D" id="3.40.50.12230">
    <property type="match status" value="1"/>
</dbReference>